<keyword evidence="16" id="KW-0496">Mitochondrion</keyword>
<evidence type="ECO:0000256" key="8">
    <source>
        <dbReference type="ARBA" id="ARBA00022553"/>
    </source>
</evidence>
<evidence type="ECO:0000256" key="19">
    <source>
        <dbReference type="ARBA" id="ARBA00030689"/>
    </source>
</evidence>
<proteinExistence type="inferred from homology"/>
<evidence type="ECO:0000256" key="23">
    <source>
        <dbReference type="ARBA" id="ARBA00046098"/>
    </source>
</evidence>
<evidence type="ECO:0000256" key="21">
    <source>
        <dbReference type="ARBA" id="ARBA00032104"/>
    </source>
</evidence>
<keyword evidence="17" id="KW-0539">Nucleus</keyword>
<keyword evidence="9" id="KW-0819">tRNA processing</keyword>
<dbReference type="Ensembl" id="ENSKMAT00000026773.1">
    <property type="protein sequence ID" value="ENSKMAP00000026434.1"/>
    <property type="gene ID" value="ENSKMAG00000019598.1"/>
</dbReference>
<dbReference type="Pfam" id="PF23023">
    <property type="entry name" value="Anti-Pycsar_Apyc1"/>
    <property type="match status" value="1"/>
</dbReference>
<evidence type="ECO:0000256" key="6">
    <source>
        <dbReference type="ARBA" id="ARBA00012477"/>
    </source>
</evidence>
<evidence type="ECO:0000256" key="15">
    <source>
        <dbReference type="ARBA" id="ARBA00022946"/>
    </source>
</evidence>
<evidence type="ECO:0000256" key="3">
    <source>
        <dbReference type="ARBA" id="ARBA00004123"/>
    </source>
</evidence>
<dbReference type="Gene3D" id="3.60.15.10">
    <property type="entry name" value="Ribonuclease Z/Hydroxyacylglutathione hydrolase-like"/>
    <property type="match status" value="2"/>
</dbReference>
<dbReference type="SUPFAM" id="SSF56281">
    <property type="entry name" value="Metallo-hydrolase/oxidoreductase"/>
    <property type="match status" value="1"/>
</dbReference>
<dbReference type="AlphaFoldDB" id="A0A3Q3BM38"/>
<evidence type="ECO:0000256" key="7">
    <source>
        <dbReference type="ARBA" id="ARBA00013357"/>
    </source>
</evidence>
<dbReference type="GeneTree" id="ENSGT00730000111191"/>
<evidence type="ECO:0000313" key="26">
    <source>
        <dbReference type="Ensembl" id="ENSKMAP00000026434.1"/>
    </source>
</evidence>
<evidence type="ECO:0000256" key="1">
    <source>
        <dbReference type="ARBA" id="ARBA00000402"/>
    </source>
</evidence>
<dbReference type="GO" id="GO:0042781">
    <property type="term" value="F:3'-tRNA processing endoribonuclease activity"/>
    <property type="evidence" value="ECO:0007669"/>
    <property type="project" value="UniProtKB-EC"/>
</dbReference>
<dbReference type="Proteomes" id="UP000264800">
    <property type="component" value="Unplaced"/>
</dbReference>
<evidence type="ECO:0000256" key="5">
    <source>
        <dbReference type="ARBA" id="ARBA00007823"/>
    </source>
</evidence>
<organism evidence="26 27">
    <name type="scientific">Kryptolebias marmoratus</name>
    <name type="common">Mangrove killifish</name>
    <name type="synonym">Rivulus marmoratus</name>
    <dbReference type="NCBI Taxonomy" id="37003"/>
    <lineage>
        <taxon>Eukaryota</taxon>
        <taxon>Metazoa</taxon>
        <taxon>Chordata</taxon>
        <taxon>Craniata</taxon>
        <taxon>Vertebrata</taxon>
        <taxon>Euteleostomi</taxon>
        <taxon>Actinopterygii</taxon>
        <taxon>Neopterygii</taxon>
        <taxon>Teleostei</taxon>
        <taxon>Neoteleostei</taxon>
        <taxon>Acanthomorphata</taxon>
        <taxon>Ovalentaria</taxon>
        <taxon>Atherinomorphae</taxon>
        <taxon>Cyprinodontiformes</taxon>
        <taxon>Rivulidae</taxon>
        <taxon>Kryptolebias</taxon>
    </lineage>
</organism>
<evidence type="ECO:0000256" key="18">
    <source>
        <dbReference type="ARBA" id="ARBA00023271"/>
    </source>
</evidence>
<keyword evidence="11" id="KW-0479">Metal-binding</keyword>
<evidence type="ECO:0000313" key="27">
    <source>
        <dbReference type="Proteomes" id="UP000264800"/>
    </source>
</evidence>
<reference evidence="26" key="1">
    <citation type="submission" date="2025-08" db="UniProtKB">
        <authorList>
            <consortium name="Ensembl"/>
        </authorList>
    </citation>
    <scope>IDENTIFICATION</scope>
</reference>
<keyword evidence="8" id="KW-0597">Phosphoprotein</keyword>
<evidence type="ECO:0000256" key="11">
    <source>
        <dbReference type="ARBA" id="ARBA00022723"/>
    </source>
</evidence>
<dbReference type="PANTHER" id="PTHR12553:SF49">
    <property type="entry name" value="ZINC PHOSPHODIESTERASE ELAC PROTEIN 2"/>
    <property type="match status" value="1"/>
</dbReference>
<evidence type="ECO:0000256" key="10">
    <source>
        <dbReference type="ARBA" id="ARBA00022722"/>
    </source>
</evidence>
<keyword evidence="15" id="KW-0809">Transit peptide</keyword>
<dbReference type="FunFam" id="3.60.15.10:FF:000014">
    <property type="entry name" value="Zinc phosphodiesterase ELAC protein 2"/>
    <property type="match status" value="1"/>
</dbReference>
<keyword evidence="13" id="KW-0378">Hydrolase</keyword>
<feature type="region of interest" description="Disordered" evidence="25">
    <location>
        <begin position="412"/>
        <end position="462"/>
    </location>
</feature>
<keyword evidence="14" id="KW-0862">Zinc</keyword>
<feature type="compositionally biased region" description="Basic and acidic residues" evidence="25">
    <location>
        <begin position="438"/>
        <end position="462"/>
    </location>
</feature>
<protein>
    <recommendedName>
        <fullName evidence="7">Zinc phosphodiesterase ELAC protein 2</fullName>
        <ecNumber evidence="6">3.1.26.11</ecNumber>
    </recommendedName>
    <alternativeName>
        <fullName evidence="22">ElaC homolog protein 2</fullName>
    </alternativeName>
    <alternativeName>
        <fullName evidence="20">Ribonuclease Z 2</fullName>
    </alternativeName>
    <alternativeName>
        <fullName evidence="21">tRNA 3 endonuclease 2</fullName>
    </alternativeName>
    <alternativeName>
        <fullName evidence="19">tRNase Z 2</fullName>
    </alternativeName>
</protein>
<evidence type="ECO:0000256" key="22">
    <source>
        <dbReference type="ARBA" id="ARBA00032616"/>
    </source>
</evidence>
<evidence type="ECO:0000256" key="16">
    <source>
        <dbReference type="ARBA" id="ARBA00023128"/>
    </source>
</evidence>
<dbReference type="CDD" id="cd07718">
    <property type="entry name" value="RNaseZ_ELAC1_ELAC2-C-term-like_MBL-fold"/>
    <property type="match status" value="1"/>
</dbReference>
<comment type="subunit">
    <text evidence="24">Homodimer. Interacts with PTCD1.</text>
</comment>
<accession>A0A3Q3BM38</accession>
<evidence type="ECO:0000256" key="4">
    <source>
        <dbReference type="ARBA" id="ARBA00004436"/>
    </source>
</evidence>
<dbReference type="GO" id="GO:1990180">
    <property type="term" value="P:mitochondrial tRNA 3'-end processing"/>
    <property type="evidence" value="ECO:0007669"/>
    <property type="project" value="TreeGrafter"/>
</dbReference>
<evidence type="ECO:0000256" key="9">
    <source>
        <dbReference type="ARBA" id="ARBA00022694"/>
    </source>
</evidence>
<dbReference type="EC" id="3.1.26.11" evidence="6"/>
<name>A0A3Q3BM38_KRYMA</name>
<reference evidence="26" key="2">
    <citation type="submission" date="2025-09" db="UniProtKB">
        <authorList>
            <consortium name="Ensembl"/>
        </authorList>
    </citation>
    <scope>IDENTIFICATION</scope>
</reference>
<evidence type="ECO:0000256" key="14">
    <source>
        <dbReference type="ARBA" id="ARBA00022833"/>
    </source>
</evidence>
<dbReference type="InterPro" id="IPR047151">
    <property type="entry name" value="RNZ2-like"/>
</dbReference>
<comment type="subcellular location">
    <subcellularLocation>
        <location evidence="4">Mitochondrion matrix</location>
        <location evidence="4">Mitochondrion nucleoid</location>
    </subcellularLocation>
    <subcellularLocation>
        <location evidence="3">Nucleus</location>
    </subcellularLocation>
</comment>
<evidence type="ECO:0000256" key="2">
    <source>
        <dbReference type="ARBA" id="ARBA00001947"/>
    </source>
</evidence>
<evidence type="ECO:0000256" key="17">
    <source>
        <dbReference type="ARBA" id="ARBA00023242"/>
    </source>
</evidence>
<dbReference type="OMA" id="VESIIWI"/>
<evidence type="ECO:0000256" key="13">
    <source>
        <dbReference type="ARBA" id="ARBA00022801"/>
    </source>
</evidence>
<comment type="catalytic activity">
    <reaction evidence="1">
        <text>Endonucleolytic cleavage of RNA, removing extra 3' nucleotides from tRNA precursor, generating 3' termini of tRNAs. A 3'-hydroxy group is left at the tRNA terminus and a 5'-phosphoryl group is left at the trailer molecule.</text>
        <dbReference type="EC" id="3.1.26.11"/>
    </reaction>
</comment>
<comment type="function">
    <text evidence="23">Zinc phosphodiesterase, which displays mitochondrial tRNA 3'-processing endonuclease activity. Involved in tRNA maturation, by removing a 3'-trailer from precursor tRNA. Associates with mitochondrial DNA complexes at the nucleoids to initiate RNA processing and ribosome assembly.</text>
</comment>
<dbReference type="PANTHER" id="PTHR12553">
    <property type="entry name" value="ZINC PHOSPHODIESTERASE ELAC PROTEIN 2"/>
    <property type="match status" value="1"/>
</dbReference>
<evidence type="ECO:0000256" key="20">
    <source>
        <dbReference type="ARBA" id="ARBA00030729"/>
    </source>
</evidence>
<keyword evidence="10" id="KW-0540">Nuclease</keyword>
<dbReference type="GO" id="GO:0046872">
    <property type="term" value="F:metal ion binding"/>
    <property type="evidence" value="ECO:0007669"/>
    <property type="project" value="UniProtKB-KW"/>
</dbReference>
<keyword evidence="12" id="KW-0255">Endonuclease</keyword>
<keyword evidence="18" id="KW-1135">Mitochondrion nucleoid</keyword>
<comment type="similarity">
    <text evidence="5">Belongs to the RNase Z family.</text>
</comment>
<dbReference type="GO" id="GO:0042645">
    <property type="term" value="C:mitochondrial nucleoid"/>
    <property type="evidence" value="ECO:0007669"/>
    <property type="project" value="UniProtKB-SubCell"/>
</dbReference>
<sequence>MTPESVLQLDRYKGWMERFPSTTEHLILNEHVSTVHNVSCHKIQTHLNMIHPDIFPPLKTYKSKESRADLSVPNVRAECLLKFQLRPALEWQRLVDAIPSYNTEDFVKEAAEVPNFLENVEKCRDICSKHPEVVFLGTGSAVPMKIRNVSGTLVNISPGRSVLLDCGEGTFGQLCRQYGDDVDQVLSRISTVFISHLHADHHTGLIKLLRQRQRALVRQHVIGDIMSWLGQYHDHCEEILGLFNLIPNMFLCPGAEAPKEKTQAFIQFQTCTVRHCKNAFACSFDHQSGWKLAFSGDTMPCNAFVHIGKNATFLIHEATLEDGLEEAAVEKRHSTTSQAIGMGMKMNADFIMLNHFSQRYTKIPIFSKDFTDRVGVSFDHMRVRFTDFKVLPKLIPALKSLFAEELEEMEERRERRELKSLRSSGSGEPIWSGSDTSEAERGAKREHEAAAASMDAKRLKLS</sequence>
<evidence type="ECO:0000256" key="12">
    <source>
        <dbReference type="ARBA" id="ARBA00022759"/>
    </source>
</evidence>
<comment type="cofactor">
    <cofactor evidence="2">
        <name>Zn(2+)</name>
        <dbReference type="ChEBI" id="CHEBI:29105"/>
    </cofactor>
</comment>
<evidence type="ECO:0000256" key="24">
    <source>
        <dbReference type="ARBA" id="ARBA00047136"/>
    </source>
</evidence>
<evidence type="ECO:0000256" key="25">
    <source>
        <dbReference type="SAM" id="MobiDB-lite"/>
    </source>
</evidence>
<dbReference type="STRING" id="37003.ENSKMAP00000026434"/>
<keyword evidence="27" id="KW-1185">Reference proteome</keyword>
<dbReference type="GO" id="GO:0005634">
    <property type="term" value="C:nucleus"/>
    <property type="evidence" value="ECO:0007669"/>
    <property type="project" value="UniProtKB-SubCell"/>
</dbReference>
<dbReference type="InterPro" id="IPR036866">
    <property type="entry name" value="RibonucZ/Hydroxyglut_hydro"/>
</dbReference>